<name>A0ABN1CGG1_SACER</name>
<dbReference type="Proteomes" id="UP001500729">
    <property type="component" value="Unassembled WGS sequence"/>
</dbReference>
<comment type="caution">
    <text evidence="2">The sequence shown here is derived from an EMBL/GenBank/DDBJ whole genome shotgun (WGS) entry which is preliminary data.</text>
</comment>
<dbReference type="Pfam" id="PF13468">
    <property type="entry name" value="Glyoxalase_3"/>
    <property type="match status" value="1"/>
</dbReference>
<dbReference type="SUPFAM" id="SSF54593">
    <property type="entry name" value="Glyoxalase/Bleomycin resistance protein/Dihydroxybiphenyl dioxygenase"/>
    <property type="match status" value="1"/>
</dbReference>
<evidence type="ECO:0000313" key="3">
    <source>
        <dbReference type="Proteomes" id="UP001500729"/>
    </source>
</evidence>
<dbReference type="Gene3D" id="3.10.180.10">
    <property type="entry name" value="2,3-Dihydroxybiphenyl 1,2-Dioxygenase, domain 1"/>
    <property type="match status" value="1"/>
</dbReference>
<accession>A0ABN1CGG1</accession>
<gene>
    <name evidence="2" type="ORF">GCM10009533_17220</name>
</gene>
<protein>
    <submittedName>
        <fullName evidence="2">VOC family protein</fullName>
    </submittedName>
</protein>
<organism evidence="2 3">
    <name type="scientific">Saccharopolyspora erythraea</name>
    <name type="common">Streptomyces erythraeus</name>
    <dbReference type="NCBI Taxonomy" id="1836"/>
    <lineage>
        <taxon>Bacteria</taxon>
        <taxon>Bacillati</taxon>
        <taxon>Actinomycetota</taxon>
        <taxon>Actinomycetes</taxon>
        <taxon>Pseudonocardiales</taxon>
        <taxon>Pseudonocardiaceae</taxon>
        <taxon>Saccharopolyspora</taxon>
    </lineage>
</organism>
<dbReference type="RefSeq" id="WP_009942624.1">
    <property type="nucleotide sequence ID" value="NZ_BAAAGS010000008.1"/>
</dbReference>
<sequence length="328" mass="34096">MAIRDITGLHHIGLVVRDMKTALDTFQRLGFRVGPPTYPALPPAPGAAPEPIGAGNTHADFPRSFIEILGFAPEQREHTPAGAELIPLQIPDDQLAATRAAMTRTVAGLAARLDRYEGAHILVFTTDDAEQTVARLDRAGVGHGGAHAAQRPITTADGTRLEAIKYLEINGDEPTGMPAEGRVGAAQDAPAHVLDAQVGLDHPNGAVGLAECVLCVGDDELDATADRYERCLGIAPEHDGPSRGFGFASSRLTLTTASGLADRLPGEQPPSAPALCAYTIAVTDLAAAERLLHSHGVETGRAATGEPFVPAASAHGAAILLRQAMPAT</sequence>
<evidence type="ECO:0000313" key="2">
    <source>
        <dbReference type="EMBL" id="GAA0518655.1"/>
    </source>
</evidence>
<proteinExistence type="predicted"/>
<dbReference type="EMBL" id="BAAAGS010000008">
    <property type="protein sequence ID" value="GAA0518655.1"/>
    <property type="molecule type" value="Genomic_DNA"/>
</dbReference>
<feature type="domain" description="Glyoxalase-like" evidence="1">
    <location>
        <begin position="9"/>
        <end position="230"/>
    </location>
</feature>
<keyword evidence="3" id="KW-1185">Reference proteome</keyword>
<reference evidence="2 3" key="1">
    <citation type="journal article" date="2019" name="Int. J. Syst. Evol. Microbiol.">
        <title>The Global Catalogue of Microorganisms (GCM) 10K type strain sequencing project: providing services to taxonomists for standard genome sequencing and annotation.</title>
        <authorList>
            <consortium name="The Broad Institute Genomics Platform"/>
            <consortium name="The Broad Institute Genome Sequencing Center for Infectious Disease"/>
            <person name="Wu L."/>
            <person name="Ma J."/>
        </authorList>
    </citation>
    <scope>NUCLEOTIDE SEQUENCE [LARGE SCALE GENOMIC DNA]</scope>
    <source>
        <strain evidence="2 3">JCM 10303</strain>
    </source>
</reference>
<dbReference type="InterPro" id="IPR029068">
    <property type="entry name" value="Glyas_Bleomycin-R_OHBP_Dase"/>
</dbReference>
<evidence type="ECO:0000259" key="1">
    <source>
        <dbReference type="Pfam" id="PF13468"/>
    </source>
</evidence>
<dbReference type="InterPro" id="IPR025870">
    <property type="entry name" value="Glyoxalase-like_dom"/>
</dbReference>